<evidence type="ECO:0000313" key="5">
    <source>
        <dbReference type="EMBL" id="KAF6169319.1"/>
    </source>
</evidence>
<dbReference type="SUPFAM" id="SSF48592">
    <property type="entry name" value="GroEL equatorial domain-like"/>
    <property type="match status" value="1"/>
</dbReference>
<dbReference type="OrthoDB" id="1723571at2759"/>
<evidence type="ECO:0000256" key="1">
    <source>
        <dbReference type="ARBA" id="ARBA00006607"/>
    </source>
</evidence>
<evidence type="ECO:0000256" key="3">
    <source>
        <dbReference type="ARBA" id="ARBA00022840"/>
    </source>
</evidence>
<name>A0A7J7NQ76_9MAGN</name>
<dbReference type="InterPro" id="IPR027413">
    <property type="entry name" value="GROEL-like_equatorial_sf"/>
</dbReference>
<dbReference type="EMBL" id="JACGCM010000669">
    <property type="protein sequence ID" value="KAF6169319.1"/>
    <property type="molecule type" value="Genomic_DNA"/>
</dbReference>
<evidence type="ECO:0000313" key="6">
    <source>
        <dbReference type="Proteomes" id="UP000541444"/>
    </source>
</evidence>
<comment type="caution">
    <text evidence="5">The sequence shown here is derived from an EMBL/GenBank/DDBJ whole genome shotgun (WGS) entry which is preliminary data.</text>
</comment>
<keyword evidence="2" id="KW-0547">Nucleotide-binding</keyword>
<reference evidence="5 6" key="1">
    <citation type="journal article" date="2020" name="IScience">
        <title>Genome Sequencing of the Endangered Kingdonia uniflora (Circaeasteraceae, Ranunculales) Reveals Potential Mechanisms of Evolutionary Specialization.</title>
        <authorList>
            <person name="Sun Y."/>
            <person name="Deng T."/>
            <person name="Zhang A."/>
            <person name="Moore M.J."/>
            <person name="Landis J.B."/>
            <person name="Lin N."/>
            <person name="Zhang H."/>
            <person name="Zhang X."/>
            <person name="Huang J."/>
            <person name="Zhang X."/>
            <person name="Sun H."/>
            <person name="Wang H."/>
        </authorList>
    </citation>
    <scope>NUCLEOTIDE SEQUENCE [LARGE SCALE GENOMIC DNA]</scope>
    <source>
        <strain evidence="5">TB1705</strain>
        <tissue evidence="5">Leaf</tissue>
    </source>
</reference>
<dbReference type="InterPro" id="IPR001844">
    <property type="entry name" value="Cpn60/GroEL"/>
</dbReference>
<sequence length="137" mass="14725">MTHEMTCIMCFIDDLIIVLFQIGVNKLVDLVGVTLGPMGRNVVLGSKYGSPKIVNDGVTMAKEVELEDPVENIGAKLVRQAAANTNDIVGDGTTTSVIPAQGLIIEDVKVRGLGREDWLQALPLALVTGFVKTDKEF</sequence>
<dbReference type="Gene3D" id="1.10.560.10">
    <property type="entry name" value="GroEL-like equatorial domain"/>
    <property type="match status" value="1"/>
</dbReference>
<dbReference type="PANTHER" id="PTHR45633">
    <property type="entry name" value="60 KDA HEAT SHOCK PROTEIN, MITOCHONDRIAL"/>
    <property type="match status" value="1"/>
</dbReference>
<organism evidence="5 6">
    <name type="scientific">Kingdonia uniflora</name>
    <dbReference type="NCBI Taxonomy" id="39325"/>
    <lineage>
        <taxon>Eukaryota</taxon>
        <taxon>Viridiplantae</taxon>
        <taxon>Streptophyta</taxon>
        <taxon>Embryophyta</taxon>
        <taxon>Tracheophyta</taxon>
        <taxon>Spermatophyta</taxon>
        <taxon>Magnoliopsida</taxon>
        <taxon>Ranunculales</taxon>
        <taxon>Circaeasteraceae</taxon>
        <taxon>Kingdonia</taxon>
    </lineage>
</organism>
<dbReference type="PRINTS" id="PR00304">
    <property type="entry name" value="TCOMPLEXTCP1"/>
</dbReference>
<dbReference type="AlphaFoldDB" id="A0A7J7NQ76"/>
<keyword evidence="3" id="KW-0067">ATP-binding</keyword>
<dbReference type="Pfam" id="PF00118">
    <property type="entry name" value="Cpn60_TCP1"/>
    <property type="match status" value="1"/>
</dbReference>
<keyword evidence="6" id="KW-1185">Reference proteome</keyword>
<proteinExistence type="inferred from homology"/>
<evidence type="ECO:0000256" key="4">
    <source>
        <dbReference type="ARBA" id="ARBA00023186"/>
    </source>
</evidence>
<dbReference type="InterPro" id="IPR002423">
    <property type="entry name" value="Cpn60/GroEL/TCP-1"/>
</dbReference>
<dbReference type="Proteomes" id="UP000541444">
    <property type="component" value="Unassembled WGS sequence"/>
</dbReference>
<accession>A0A7J7NQ76</accession>
<dbReference type="GO" id="GO:0005524">
    <property type="term" value="F:ATP binding"/>
    <property type="evidence" value="ECO:0007669"/>
    <property type="project" value="UniProtKB-KW"/>
</dbReference>
<gene>
    <name evidence="5" type="ORF">GIB67_013749</name>
</gene>
<comment type="similarity">
    <text evidence="1">Belongs to the chaperonin (HSP60) family.</text>
</comment>
<dbReference type="InterPro" id="IPR017998">
    <property type="entry name" value="Chaperone_TCP-1"/>
</dbReference>
<protein>
    <submittedName>
        <fullName evidence="5">Uncharacterized protein</fullName>
    </submittedName>
</protein>
<keyword evidence="4" id="KW-0143">Chaperone</keyword>
<dbReference type="GO" id="GO:0042026">
    <property type="term" value="P:protein refolding"/>
    <property type="evidence" value="ECO:0007669"/>
    <property type="project" value="InterPro"/>
</dbReference>
<dbReference type="GO" id="GO:0140662">
    <property type="term" value="F:ATP-dependent protein folding chaperone"/>
    <property type="evidence" value="ECO:0007669"/>
    <property type="project" value="InterPro"/>
</dbReference>
<evidence type="ECO:0000256" key="2">
    <source>
        <dbReference type="ARBA" id="ARBA00022741"/>
    </source>
</evidence>